<dbReference type="GO" id="GO:0003729">
    <property type="term" value="F:mRNA binding"/>
    <property type="evidence" value="ECO:0007669"/>
    <property type="project" value="TreeGrafter"/>
</dbReference>
<dbReference type="InterPro" id="IPR011129">
    <property type="entry name" value="CSD"/>
</dbReference>
<evidence type="ECO:0000256" key="1">
    <source>
        <dbReference type="ARBA" id="ARBA00004496"/>
    </source>
</evidence>
<dbReference type="SUPFAM" id="SSF50249">
    <property type="entry name" value="Nucleic acid-binding proteins"/>
    <property type="match status" value="1"/>
</dbReference>
<dbReference type="PROSITE" id="PS00352">
    <property type="entry name" value="CSD_1"/>
    <property type="match status" value="1"/>
</dbReference>
<dbReference type="CDD" id="cd04458">
    <property type="entry name" value="CSP_CDS"/>
    <property type="match status" value="1"/>
</dbReference>
<keyword evidence="6" id="KW-1185">Reference proteome</keyword>
<name>A0A1R1MJN9_9BACT</name>
<dbReference type="GO" id="GO:0031054">
    <property type="term" value="P:pre-miRNA processing"/>
    <property type="evidence" value="ECO:0007669"/>
    <property type="project" value="TreeGrafter"/>
</dbReference>
<dbReference type="InterPro" id="IPR012340">
    <property type="entry name" value="NA-bd_OB-fold"/>
</dbReference>
<comment type="caution">
    <text evidence="5">The sequence shown here is derived from an EMBL/GenBank/DDBJ whole genome shotgun (WGS) entry which is preliminary data.</text>
</comment>
<dbReference type="PANTHER" id="PTHR46109">
    <property type="entry name" value="PROTEIN LIN-28"/>
    <property type="match status" value="1"/>
</dbReference>
<feature type="domain" description="CSD" evidence="4">
    <location>
        <begin position="3"/>
        <end position="67"/>
    </location>
</feature>
<dbReference type="RefSeq" id="WP_022847301.1">
    <property type="nucleotide sequence ID" value="NZ_MOEN01000038.1"/>
</dbReference>
<dbReference type="OrthoDB" id="9805039at2"/>
<keyword evidence="2" id="KW-0963">Cytoplasm</keyword>
<organism evidence="5 6">
    <name type="scientific">Desulfurobacterium indicum</name>
    <dbReference type="NCBI Taxonomy" id="1914305"/>
    <lineage>
        <taxon>Bacteria</taxon>
        <taxon>Pseudomonadati</taxon>
        <taxon>Aquificota</taxon>
        <taxon>Aquificia</taxon>
        <taxon>Desulfurobacteriales</taxon>
        <taxon>Desulfurobacteriaceae</taxon>
        <taxon>Desulfurobacterium</taxon>
    </lineage>
</organism>
<reference evidence="5 6" key="1">
    <citation type="submission" date="2016-10" db="EMBL/GenBank/DDBJ databases">
        <title>Genome sequence of a sulfur-reducing bacterium Desulfurobacterium indicum K6013.</title>
        <authorList>
            <person name="Cao J."/>
            <person name="Shao Z."/>
            <person name="Alain K."/>
            <person name="Jebbar M."/>
        </authorList>
    </citation>
    <scope>NUCLEOTIDE SEQUENCE [LARGE SCALE GENOMIC DNA]</scope>
    <source>
        <strain evidence="5 6">K6013</strain>
    </source>
</reference>
<dbReference type="AlphaFoldDB" id="A0A1R1MJN9"/>
<evidence type="ECO:0000313" key="5">
    <source>
        <dbReference type="EMBL" id="OMH39914.1"/>
    </source>
</evidence>
<evidence type="ECO:0000313" key="6">
    <source>
        <dbReference type="Proteomes" id="UP000187408"/>
    </source>
</evidence>
<dbReference type="Pfam" id="PF00313">
    <property type="entry name" value="CSD"/>
    <property type="match status" value="1"/>
</dbReference>
<dbReference type="Proteomes" id="UP000187408">
    <property type="component" value="Unassembled WGS sequence"/>
</dbReference>
<comment type="subcellular location">
    <subcellularLocation>
        <location evidence="1 3">Cytoplasm</location>
    </subcellularLocation>
</comment>
<proteinExistence type="predicted"/>
<evidence type="ECO:0000256" key="2">
    <source>
        <dbReference type="ARBA" id="ARBA00022490"/>
    </source>
</evidence>
<dbReference type="SMART" id="SM00357">
    <property type="entry name" value="CSP"/>
    <property type="match status" value="1"/>
</dbReference>
<dbReference type="STRING" id="1914305.BLW93_07955"/>
<dbReference type="InterPro" id="IPR012156">
    <property type="entry name" value="Cold_shock_CspA"/>
</dbReference>
<dbReference type="PROSITE" id="PS51857">
    <property type="entry name" value="CSD_2"/>
    <property type="match status" value="1"/>
</dbReference>
<evidence type="ECO:0000259" key="4">
    <source>
        <dbReference type="PROSITE" id="PS51857"/>
    </source>
</evidence>
<accession>A0A1R1MJN9</accession>
<dbReference type="InterPro" id="IPR019844">
    <property type="entry name" value="CSD_CS"/>
</dbReference>
<dbReference type="InterPro" id="IPR002059">
    <property type="entry name" value="CSP_DNA-bd"/>
</dbReference>
<dbReference type="PIRSF" id="PIRSF002599">
    <property type="entry name" value="Cold_shock_A"/>
    <property type="match status" value="1"/>
</dbReference>
<dbReference type="Gene3D" id="2.40.50.140">
    <property type="entry name" value="Nucleic acid-binding proteins"/>
    <property type="match status" value="1"/>
</dbReference>
<dbReference type="PRINTS" id="PR00050">
    <property type="entry name" value="COLDSHOCK"/>
</dbReference>
<protein>
    <submittedName>
        <fullName evidence="5">Cold-shock protein</fullName>
    </submittedName>
</protein>
<dbReference type="InterPro" id="IPR051373">
    <property type="entry name" value="Lin-28_RNA-binding"/>
</dbReference>
<gene>
    <name evidence="5" type="ORF">BLW93_07955</name>
</gene>
<dbReference type="PANTHER" id="PTHR46109:SF1">
    <property type="entry name" value="PROTEIN LIN-28 HOMOLOG"/>
    <property type="match status" value="1"/>
</dbReference>
<sequence>MEKLTGTVKWFDSKKGYGFITADNGQDVFVHYTGIAGEGFKTLEEGERVTFNITETDKGLKAVDVERE</sequence>
<evidence type="ECO:0000256" key="3">
    <source>
        <dbReference type="RuleBase" id="RU000408"/>
    </source>
</evidence>
<dbReference type="EMBL" id="MOEN01000038">
    <property type="protein sequence ID" value="OMH39914.1"/>
    <property type="molecule type" value="Genomic_DNA"/>
</dbReference>
<dbReference type="GO" id="GO:0005829">
    <property type="term" value="C:cytosol"/>
    <property type="evidence" value="ECO:0007669"/>
    <property type="project" value="UniProtKB-ARBA"/>
</dbReference>